<dbReference type="Gene3D" id="2.160.20.80">
    <property type="entry name" value="E3 ubiquitin-protein ligase SopA"/>
    <property type="match status" value="2"/>
</dbReference>
<dbReference type="PANTHER" id="PTHR14136">
    <property type="entry name" value="BTB_POZ DOMAIN-CONTAINING PROTEIN KCTD9"/>
    <property type="match status" value="1"/>
</dbReference>
<dbReference type="RefSeq" id="WP_397024910.1">
    <property type="nucleotide sequence ID" value="NZ_JBITMB010000009.1"/>
</dbReference>
<protein>
    <submittedName>
        <fullName evidence="3">Pentapeptide repeat-containing protein</fullName>
    </submittedName>
</protein>
<evidence type="ECO:0000256" key="1">
    <source>
        <dbReference type="SAM" id="Coils"/>
    </source>
</evidence>
<keyword evidence="2" id="KW-1133">Transmembrane helix</keyword>
<reference evidence="3 4" key="1">
    <citation type="submission" date="2024-10" db="EMBL/GenBank/DDBJ databases">
        <title>The Natural Products Discovery Center: Release of the First 8490 Sequenced Strains for Exploring Actinobacteria Biosynthetic Diversity.</title>
        <authorList>
            <person name="Kalkreuter E."/>
            <person name="Kautsar S.A."/>
            <person name="Yang D."/>
            <person name="Bader C.D."/>
            <person name="Teijaro C.N."/>
            <person name="Fluegel L."/>
            <person name="Davis C.M."/>
            <person name="Simpson J.R."/>
            <person name="Lauterbach L."/>
            <person name="Steele A.D."/>
            <person name="Gui C."/>
            <person name="Meng S."/>
            <person name="Li G."/>
            <person name="Viehrig K."/>
            <person name="Ye F."/>
            <person name="Su P."/>
            <person name="Kiefer A.F."/>
            <person name="Nichols A."/>
            <person name="Cepeda A.J."/>
            <person name="Yan W."/>
            <person name="Fan B."/>
            <person name="Jiang Y."/>
            <person name="Adhikari A."/>
            <person name="Zheng C.-J."/>
            <person name="Schuster L."/>
            <person name="Cowan T.M."/>
            <person name="Smanski M.J."/>
            <person name="Chevrette M.G."/>
            <person name="De Carvalho L.P.S."/>
            <person name="Shen B."/>
        </authorList>
    </citation>
    <scope>NUCLEOTIDE SEQUENCE [LARGE SCALE GENOMIC DNA]</scope>
    <source>
        <strain evidence="3 4">NPDC049503</strain>
    </source>
</reference>
<dbReference type="Pfam" id="PF00805">
    <property type="entry name" value="Pentapeptide"/>
    <property type="match status" value="4"/>
</dbReference>
<keyword evidence="1" id="KW-0175">Coiled coil</keyword>
<evidence type="ECO:0000313" key="3">
    <source>
        <dbReference type="EMBL" id="MFI7444645.1"/>
    </source>
</evidence>
<evidence type="ECO:0000256" key="2">
    <source>
        <dbReference type="SAM" id="Phobius"/>
    </source>
</evidence>
<proteinExistence type="predicted"/>
<organism evidence="3 4">
    <name type="scientific">Nonomuraea indica</name>
    <dbReference type="NCBI Taxonomy" id="1581193"/>
    <lineage>
        <taxon>Bacteria</taxon>
        <taxon>Bacillati</taxon>
        <taxon>Actinomycetota</taxon>
        <taxon>Actinomycetes</taxon>
        <taxon>Streptosporangiales</taxon>
        <taxon>Streptosporangiaceae</taxon>
        <taxon>Nonomuraea</taxon>
    </lineage>
</organism>
<comment type="caution">
    <text evidence="3">The sequence shown here is derived from an EMBL/GenBank/DDBJ whole genome shotgun (WGS) entry which is preliminary data.</text>
</comment>
<sequence>MGEAAKEQPPPRRRSGIGIVLAVSAAGVAVVAVLTFLLWPLADLIAAHDVEHLAGPERGKELRVARDAARGRVIQVLAGVLALGGFVYTARTFNLARQQSELNRQTLELAMLQAREQTEATRRSLEQSENAQLTDRFMRAVDQLGNEAADIRLGGIHSLERIARDSPRDHPAVMEALAAFVRRTSQSRPGPVTQVPQDLQAAMTALVRRSADADQGRLRLHGARLDHLDLVGAKLAGADLTGAVLAGADLTAADLSGATLDDADLRGARLDGAGLGGARLAGGLLKAAGLPGADLAGAELGGADLRGANLRHARLADVRAVGARFAKADLTGADLVRADLTEAELNGAILRDAGLAGAVLRRATLSGADAERLSAAGAVLAGAVASDMCLTRADLSGCDLTDANLSGAELRQARLDGVDLTVVKLVGLDLTDAIAADGARVPSGWERLPDGRLTRRPS</sequence>
<dbReference type="Proteomes" id="UP001612928">
    <property type="component" value="Unassembled WGS sequence"/>
</dbReference>
<name>A0ABW8AD11_9ACTN</name>
<dbReference type="InterPro" id="IPR051082">
    <property type="entry name" value="Pentapeptide-BTB/POZ_domain"/>
</dbReference>
<gene>
    <name evidence="3" type="ORF">ACIBP5_32135</name>
</gene>
<keyword evidence="4" id="KW-1185">Reference proteome</keyword>
<dbReference type="SUPFAM" id="SSF141571">
    <property type="entry name" value="Pentapeptide repeat-like"/>
    <property type="match status" value="2"/>
</dbReference>
<dbReference type="PANTHER" id="PTHR14136:SF17">
    <property type="entry name" value="BTB_POZ DOMAIN-CONTAINING PROTEIN KCTD9"/>
    <property type="match status" value="1"/>
</dbReference>
<feature type="transmembrane region" description="Helical" evidence="2">
    <location>
        <begin position="16"/>
        <end position="39"/>
    </location>
</feature>
<accession>A0ABW8AD11</accession>
<feature type="transmembrane region" description="Helical" evidence="2">
    <location>
        <begin position="73"/>
        <end position="90"/>
    </location>
</feature>
<feature type="coiled-coil region" evidence="1">
    <location>
        <begin position="95"/>
        <end position="131"/>
    </location>
</feature>
<keyword evidence="2" id="KW-0472">Membrane</keyword>
<dbReference type="InterPro" id="IPR001646">
    <property type="entry name" value="5peptide_repeat"/>
</dbReference>
<keyword evidence="2" id="KW-0812">Transmembrane</keyword>
<dbReference type="EMBL" id="JBITMB010000009">
    <property type="protein sequence ID" value="MFI7444645.1"/>
    <property type="molecule type" value="Genomic_DNA"/>
</dbReference>
<evidence type="ECO:0000313" key="4">
    <source>
        <dbReference type="Proteomes" id="UP001612928"/>
    </source>
</evidence>